<dbReference type="STRING" id="1307763.L21SP4_01587"/>
<evidence type="ECO:0000313" key="2">
    <source>
        <dbReference type="Proteomes" id="UP000035268"/>
    </source>
</evidence>
<name>A0A0G3EJ77_9BACT</name>
<dbReference type="AlphaFoldDB" id="A0A0G3EJ77"/>
<proteinExistence type="predicted"/>
<sequence>MKRHHLILIILPLILLCAGCEPDDDEVRGELPVTPATTTLTGDEKTVILTADVSIGDTNPEPIVYPLEWSVSDSSMGSIVAQSADKATYTHTSRGTGGNTIMVRDGLAREGLATVFWDSSIANAPSIANDTGQ</sequence>
<reference evidence="2" key="1">
    <citation type="submission" date="2015-02" db="EMBL/GenBank/DDBJ databases">
        <title>Description and complete genome sequence of the first cultured representative of the subdivision 5 of the Verrucomicrobia phylum.</title>
        <authorList>
            <person name="Spring S."/>
            <person name="Bunk B."/>
            <person name="Sproer C."/>
            <person name="Klenk H.-P."/>
        </authorList>
    </citation>
    <scope>NUCLEOTIDE SEQUENCE [LARGE SCALE GENOMIC DNA]</scope>
    <source>
        <strain evidence="2">L21-Fru-AB</strain>
    </source>
</reference>
<dbReference type="KEGG" id="vbl:L21SP4_01587"/>
<dbReference type="RefSeq" id="WP_052882121.1">
    <property type="nucleotide sequence ID" value="NZ_CP010904.1"/>
</dbReference>
<keyword evidence="2" id="KW-1185">Reference proteome</keyword>
<dbReference type="Proteomes" id="UP000035268">
    <property type="component" value="Chromosome"/>
</dbReference>
<gene>
    <name evidence="1" type="ORF">L21SP4_01587</name>
</gene>
<protein>
    <submittedName>
        <fullName evidence="1">Uncharacterized protein</fullName>
    </submittedName>
</protein>
<reference evidence="1 2" key="2">
    <citation type="journal article" date="2016" name="ISME J.">
        <title>Characterization of the first cultured representative of Verrucomicrobia subdivision 5 indicates the proposal of a novel phylum.</title>
        <authorList>
            <person name="Spring S."/>
            <person name="Bunk B."/>
            <person name="Sproer C."/>
            <person name="Schumann P."/>
            <person name="Rohde M."/>
            <person name="Tindall B.J."/>
            <person name="Klenk H.P."/>
        </authorList>
    </citation>
    <scope>NUCLEOTIDE SEQUENCE [LARGE SCALE GENOMIC DNA]</scope>
    <source>
        <strain evidence="1 2">L21-Fru-AB</strain>
    </source>
</reference>
<dbReference type="EMBL" id="CP010904">
    <property type="protein sequence ID" value="AKJ64830.1"/>
    <property type="molecule type" value="Genomic_DNA"/>
</dbReference>
<organism evidence="1 2">
    <name type="scientific">Kiritimatiella glycovorans</name>
    <dbReference type="NCBI Taxonomy" id="1307763"/>
    <lineage>
        <taxon>Bacteria</taxon>
        <taxon>Pseudomonadati</taxon>
        <taxon>Kiritimatiellota</taxon>
        <taxon>Kiritimatiellia</taxon>
        <taxon>Kiritimatiellales</taxon>
        <taxon>Kiritimatiellaceae</taxon>
        <taxon>Kiritimatiella</taxon>
    </lineage>
</organism>
<evidence type="ECO:0000313" key="1">
    <source>
        <dbReference type="EMBL" id="AKJ64830.1"/>
    </source>
</evidence>
<accession>A0A0G3EJ77</accession>